<organism evidence="16 17">
    <name type="scientific">Senna tora</name>
    <dbReference type="NCBI Taxonomy" id="362788"/>
    <lineage>
        <taxon>Eukaryota</taxon>
        <taxon>Viridiplantae</taxon>
        <taxon>Streptophyta</taxon>
        <taxon>Embryophyta</taxon>
        <taxon>Tracheophyta</taxon>
        <taxon>Spermatophyta</taxon>
        <taxon>Magnoliopsida</taxon>
        <taxon>eudicotyledons</taxon>
        <taxon>Gunneridae</taxon>
        <taxon>Pentapetalae</taxon>
        <taxon>rosids</taxon>
        <taxon>fabids</taxon>
        <taxon>Fabales</taxon>
        <taxon>Fabaceae</taxon>
        <taxon>Caesalpinioideae</taxon>
        <taxon>Cassia clade</taxon>
        <taxon>Senna</taxon>
    </lineage>
</organism>
<dbReference type="GO" id="GO:0015276">
    <property type="term" value="F:ligand-gated monoatomic ion channel activity"/>
    <property type="evidence" value="ECO:0007669"/>
    <property type="project" value="InterPro"/>
</dbReference>
<keyword evidence="10" id="KW-1071">Ligand-gated ion channel</keyword>
<evidence type="ECO:0000256" key="3">
    <source>
        <dbReference type="ARBA" id="ARBA00022448"/>
    </source>
</evidence>
<keyword evidence="4 14" id="KW-0812">Transmembrane</keyword>
<evidence type="ECO:0000256" key="8">
    <source>
        <dbReference type="ARBA" id="ARBA00023170"/>
    </source>
</evidence>
<feature type="domain" description="Ionotropic glutamate receptor C-terminal" evidence="15">
    <location>
        <begin position="384"/>
        <end position="653"/>
    </location>
</feature>
<dbReference type="SUPFAM" id="SSF53822">
    <property type="entry name" value="Periplasmic binding protein-like I"/>
    <property type="match status" value="2"/>
</dbReference>
<evidence type="ECO:0000256" key="6">
    <source>
        <dbReference type="ARBA" id="ARBA00023065"/>
    </source>
</evidence>
<evidence type="ECO:0000256" key="2">
    <source>
        <dbReference type="ARBA" id="ARBA00011095"/>
    </source>
</evidence>
<comment type="caution">
    <text evidence="16">The sequence shown here is derived from an EMBL/GenBank/DDBJ whole genome shotgun (WGS) entry which is preliminary data.</text>
</comment>
<dbReference type="Pfam" id="PF01094">
    <property type="entry name" value="ANF_receptor"/>
    <property type="match status" value="2"/>
</dbReference>
<dbReference type="OrthoDB" id="5984008at2759"/>
<dbReference type="InterPro" id="IPR001320">
    <property type="entry name" value="Iontro_rcpt_C"/>
</dbReference>
<dbReference type="InterPro" id="IPR028082">
    <property type="entry name" value="Peripla_BP_I"/>
</dbReference>
<keyword evidence="9" id="KW-0325">Glycoprotein</keyword>
<dbReference type="SMART" id="SM00079">
    <property type="entry name" value="PBPe"/>
    <property type="match status" value="2"/>
</dbReference>
<feature type="transmembrane region" description="Helical" evidence="14">
    <location>
        <begin position="486"/>
        <end position="506"/>
    </location>
</feature>
<evidence type="ECO:0000256" key="9">
    <source>
        <dbReference type="ARBA" id="ARBA00023180"/>
    </source>
</evidence>
<keyword evidence="11" id="KW-0407">Ion channel</keyword>
<feature type="region of interest" description="Disordered" evidence="13">
    <location>
        <begin position="1540"/>
        <end position="1578"/>
    </location>
</feature>
<evidence type="ECO:0000256" key="10">
    <source>
        <dbReference type="ARBA" id="ARBA00023286"/>
    </source>
</evidence>
<dbReference type="PANTHER" id="PTHR34836:SF1">
    <property type="entry name" value="OS09G0428600 PROTEIN"/>
    <property type="match status" value="1"/>
</dbReference>
<keyword evidence="3" id="KW-0813">Transport</keyword>
<protein>
    <submittedName>
        <fullName evidence="16">Glutamate receptor 2.7-like</fullName>
    </submittedName>
</protein>
<dbReference type="FunFam" id="3.40.190.10:FF:000195">
    <property type="entry name" value="Glutamate receptor 2.7"/>
    <property type="match status" value="2"/>
</dbReference>
<evidence type="ECO:0000256" key="7">
    <source>
        <dbReference type="ARBA" id="ARBA00023136"/>
    </source>
</evidence>
<comment type="subcellular location">
    <subcellularLocation>
        <location evidence="1">Membrane</location>
        <topology evidence="1">Multi-pass membrane protein</topology>
    </subcellularLocation>
</comment>
<evidence type="ECO:0000256" key="11">
    <source>
        <dbReference type="ARBA" id="ARBA00023303"/>
    </source>
</evidence>
<dbReference type="Gene3D" id="3.40.190.10">
    <property type="entry name" value="Periplasmic binding protein-like II"/>
    <property type="match status" value="4"/>
</dbReference>
<keyword evidence="7 14" id="KW-0472">Membrane</keyword>
<dbReference type="FunFam" id="3.40.50.2300:FF:000081">
    <property type="entry name" value="Glutamate receptor"/>
    <property type="match status" value="1"/>
</dbReference>
<evidence type="ECO:0000313" key="17">
    <source>
        <dbReference type="Proteomes" id="UP000634136"/>
    </source>
</evidence>
<sequence length="1578" mass="176149">MVVDVSSTIGKMGLSCINMSLSHFYVSHSHYKTRLILSIRDSHTSDLIAVAAQAVDLIKTEEVEAIIGAITSTEANFMMSLGHKTHVPIITFTATSPSLDSLKASYFFRIAQSDSAQVNAITSIVEAFGWKAAVPIYIDNDYGKGAIPFFTNSLQQLNVRIPYQYPISPLASDSDITAELYKLMTMQTRVFLLHITHTLGSRLFTIAKQIGMMQKGYVWIVTTALANLLNALDSSVKESMQGVLGVRTYVPQTKRLEDFRVRWKRQFVQDNPTLVDENLNVFGLWAYDSATALAMAVEKAGTNNIGFNMSNAWGNSSTDLERFGISNNGEKLREALSNTRYSGLSGEFSIAKGQLQASTFEIINVIGDTDSIPKGWEIPTNGKKLRIGVQQKGYNEFVKVTRDPNTNTIEVTGFSIDIFKAVLEKLPYALPYEFIPFSNHNESHSDLVRKVFYRKLDAVVGDSSIIARRLKYVDFTMPYTESGEKVVSNLGRFVLIIWVIVGLILVQSYTANLTSLLTVEQLTPTVTDMNLLLNNRLNVGYLKGSFVYAMLKDKGFQERQLKSYNSPQECHDLFTKGSANGGISAAFDEIPYVKLFLGIYCSMYVMVGPTLKTGGFGFVFPKGSPLVADISRAILNVTQGDKMKTIENAWLKTNSCPESSTSSVSSNSLGLESFWGLFLITGVASMLALIIFAIAFLYEHRNILFSHNPNTSIWRRIRIFLKIFDQRDQSSQTFRRKEMQDKVFNLCWAQRNTTVAVKVGIVVDVSATIGKVALSCIHMALSHSHYNTTILFIIRHSSADVLSTAAHAADLIKTEQVEAIIGPTTSTSTEANFLITLGHEAHIPIITFSPTTPSLQSPYFFHFSQMDSAQVDAISAIVEAFGWKSLVPIYVDNDYGKGLIPFLINSLQNLHARIPYLSPISPSATDEDIRAELYKLMAKQTRVFLVHASIDLGSKLFLIANQIGMMRQGYVWIITDGMANVLNSLNSSVIESMHGVLGVRTYIPQTRELDDFKVEWKRKFVRDNPDLVDTNLNAFGVWAYDATTALAMAVQKLGVSLNGERLREALSNTKFRGLSGEFNVVDGKLQASTFEIINVIGNGERRVAFWTSQNGLVKNLDLKNKSINDTSKDNVAPIIWPGDTYCIPKGWEIPTNGKKMKIGVPVRRDYTEFVKITRDPITNTTIEVTGFCIDVFKAVLELLPYALPYEFVPFAKPNGESAGTYDELISQVYYGVQLCRFHIALYRIWGYYDCPNEIREKAECVGLLKAIKMGSLEEKVVSNLGRFVVIIWMFVVQIVVQSYTASLTSLLTVEQLRPSITDVHQLVKNRLNVGCKKGSFEQKILKDLGVEDYQFKFFNSKQECNELLTKGSEKGGISASFGEIPYVKLFLQTYCSKYTMVDPQFKTGGLGFVFPKGSPLVGDISRAILNVTQGDKIKTIEKRWFKNGHCTQSGASISSNSLGLESFWGLFMIAGVASVLALIVFTSTFLYEYRQIWLWHDPNTPIRTRIQMLLKMFTQRDERCHTLKKSKTWNDDGLGEIEASRTTTYCPPSPNSEETHSKFSATTSTTQELELELGPAQQ</sequence>
<comment type="subunit">
    <text evidence="2">May form heteromers.</text>
</comment>
<dbReference type="InterPro" id="IPR015683">
    <property type="entry name" value="Ionotropic_Glu_rcpt"/>
</dbReference>
<dbReference type="Proteomes" id="UP000634136">
    <property type="component" value="Unassembled WGS sequence"/>
</dbReference>
<name>A0A834TY25_9FABA</name>
<accession>A0A834TY25</accession>
<dbReference type="PANTHER" id="PTHR34836">
    <property type="entry name" value="OS06G0188250 PROTEIN"/>
    <property type="match status" value="1"/>
</dbReference>
<evidence type="ECO:0000256" key="12">
    <source>
        <dbReference type="ARBA" id="ARBA00049638"/>
    </source>
</evidence>
<keyword evidence="8 16" id="KW-0675">Receptor</keyword>
<feature type="transmembrane region" description="Helical" evidence="14">
    <location>
        <begin position="1463"/>
        <end position="1487"/>
    </location>
</feature>
<keyword evidence="6" id="KW-0406">Ion transport</keyword>
<evidence type="ECO:0000259" key="15">
    <source>
        <dbReference type="SMART" id="SM00079"/>
    </source>
</evidence>
<evidence type="ECO:0000256" key="14">
    <source>
        <dbReference type="SAM" id="Phobius"/>
    </source>
</evidence>
<dbReference type="InterPro" id="IPR044440">
    <property type="entry name" value="GABAb_receptor_plant_PBP1"/>
</dbReference>
<dbReference type="SUPFAM" id="SSF53850">
    <property type="entry name" value="Periplasmic binding protein-like II"/>
    <property type="match status" value="2"/>
</dbReference>
<evidence type="ECO:0000256" key="13">
    <source>
        <dbReference type="SAM" id="MobiDB-lite"/>
    </source>
</evidence>
<dbReference type="GO" id="GO:0016020">
    <property type="term" value="C:membrane"/>
    <property type="evidence" value="ECO:0007669"/>
    <property type="project" value="UniProtKB-SubCell"/>
</dbReference>
<reference evidence="16" key="1">
    <citation type="submission" date="2020-09" db="EMBL/GenBank/DDBJ databases">
        <title>Genome-Enabled Discovery of Anthraquinone Biosynthesis in Senna tora.</title>
        <authorList>
            <person name="Kang S.-H."/>
            <person name="Pandey R.P."/>
            <person name="Lee C.-M."/>
            <person name="Sim J.-S."/>
            <person name="Jeong J.-T."/>
            <person name="Choi B.-S."/>
            <person name="Jung M."/>
            <person name="Ginzburg D."/>
            <person name="Zhao K."/>
            <person name="Won S.Y."/>
            <person name="Oh T.-J."/>
            <person name="Yu Y."/>
            <person name="Kim N.-H."/>
            <person name="Lee O.R."/>
            <person name="Lee T.-H."/>
            <person name="Bashyal P."/>
            <person name="Kim T.-S."/>
            <person name="Lee W.-H."/>
            <person name="Kawkins C."/>
            <person name="Kim C.-K."/>
            <person name="Kim J.S."/>
            <person name="Ahn B.O."/>
            <person name="Rhee S.Y."/>
            <person name="Sohng J.K."/>
        </authorList>
    </citation>
    <scope>NUCLEOTIDE SEQUENCE</scope>
    <source>
        <tissue evidence="16">Leaf</tissue>
    </source>
</reference>
<comment type="function">
    <text evidence="12">Glutamate-gated receptor that probably acts as a non-selective cation channel. May be involved in light-signal transduction and calcium homeostasis via the regulation of calcium influx into cells.</text>
</comment>
<feature type="compositionally biased region" description="Polar residues" evidence="13">
    <location>
        <begin position="1558"/>
        <end position="1567"/>
    </location>
</feature>
<feature type="transmembrane region" description="Helical" evidence="14">
    <location>
        <begin position="674"/>
        <end position="698"/>
    </location>
</feature>
<dbReference type="EMBL" id="JAAIUW010000005">
    <property type="protein sequence ID" value="KAF7830387.1"/>
    <property type="molecule type" value="Genomic_DNA"/>
</dbReference>
<dbReference type="CDD" id="cd19990">
    <property type="entry name" value="PBP1_GABAb_receptor_plant"/>
    <property type="match status" value="2"/>
</dbReference>
<dbReference type="Gene3D" id="3.40.50.2300">
    <property type="match status" value="4"/>
</dbReference>
<dbReference type="InterPro" id="IPR001828">
    <property type="entry name" value="ANF_lig-bd_rcpt"/>
</dbReference>
<evidence type="ECO:0000313" key="16">
    <source>
        <dbReference type="EMBL" id="KAF7830387.1"/>
    </source>
</evidence>
<dbReference type="CDD" id="cd13686">
    <property type="entry name" value="GluR_Plant"/>
    <property type="match status" value="2"/>
</dbReference>
<dbReference type="FunFam" id="3.40.50.2300:FF:000310">
    <property type="entry name" value="Glutamate receptor"/>
    <property type="match status" value="1"/>
</dbReference>
<dbReference type="Gene3D" id="1.10.287.70">
    <property type="match status" value="1"/>
</dbReference>
<dbReference type="FunFam" id="3.40.190.10:FF:000054">
    <property type="entry name" value="Glutamate receptor"/>
    <property type="match status" value="1"/>
</dbReference>
<gene>
    <name evidence="16" type="ORF">G2W53_012720</name>
</gene>
<feature type="domain" description="Ionotropic glutamate receptor C-terminal" evidence="15">
    <location>
        <begin position="1157"/>
        <end position="1443"/>
    </location>
</feature>
<evidence type="ECO:0000256" key="4">
    <source>
        <dbReference type="ARBA" id="ARBA00022692"/>
    </source>
</evidence>
<proteinExistence type="predicted"/>
<evidence type="ECO:0000256" key="5">
    <source>
        <dbReference type="ARBA" id="ARBA00022989"/>
    </source>
</evidence>
<dbReference type="Pfam" id="PF00060">
    <property type="entry name" value="Lig_chan"/>
    <property type="match status" value="2"/>
</dbReference>
<keyword evidence="17" id="KW-1185">Reference proteome</keyword>
<evidence type="ECO:0000256" key="1">
    <source>
        <dbReference type="ARBA" id="ARBA00004141"/>
    </source>
</evidence>
<keyword evidence="5 14" id="KW-1133">Transmembrane helix</keyword>
<dbReference type="FunFam" id="3.40.50.2300:FF:000188">
    <property type="entry name" value="Glutamate receptor"/>
    <property type="match status" value="1"/>
</dbReference>